<dbReference type="EMBL" id="FMZZ01000002">
    <property type="protein sequence ID" value="SDC47949.1"/>
    <property type="molecule type" value="Genomic_DNA"/>
</dbReference>
<evidence type="ECO:0000313" key="1">
    <source>
        <dbReference type="EMBL" id="SDC47949.1"/>
    </source>
</evidence>
<dbReference type="RefSeq" id="WP_091449052.1">
    <property type="nucleotide sequence ID" value="NZ_FMZZ01000002.1"/>
</dbReference>
<proteinExistence type="predicted"/>
<organism evidence="1 2">
    <name type="scientific">Actinokineospora iranica</name>
    <dbReference type="NCBI Taxonomy" id="1271860"/>
    <lineage>
        <taxon>Bacteria</taxon>
        <taxon>Bacillati</taxon>
        <taxon>Actinomycetota</taxon>
        <taxon>Actinomycetes</taxon>
        <taxon>Pseudonocardiales</taxon>
        <taxon>Pseudonocardiaceae</taxon>
        <taxon>Actinokineospora</taxon>
    </lineage>
</organism>
<keyword evidence="2" id="KW-1185">Reference proteome</keyword>
<reference evidence="2" key="1">
    <citation type="submission" date="2016-10" db="EMBL/GenBank/DDBJ databases">
        <authorList>
            <person name="Varghese N."/>
            <person name="Submissions S."/>
        </authorList>
    </citation>
    <scope>NUCLEOTIDE SEQUENCE [LARGE SCALE GENOMIC DNA]</scope>
    <source>
        <strain evidence="2">IBRC-M 10403</strain>
    </source>
</reference>
<protein>
    <recommendedName>
        <fullName evidence="3">BNR repeat-like domain-containing protein</fullName>
    </recommendedName>
</protein>
<dbReference type="Proteomes" id="UP000199501">
    <property type="component" value="Unassembled WGS sequence"/>
</dbReference>
<sequence>MSVVRFHALLDAENAVSVDRYLLGVTLEREDGFPGVARSLTVEVSYDEGTTWQPTELIGGSIVALNPPPGADSVSLPASAEDPRGGTVEQTIIRAYKLGKR</sequence>
<dbReference type="STRING" id="1271860.SAMN05216174_102286"/>
<evidence type="ECO:0000313" key="2">
    <source>
        <dbReference type="Proteomes" id="UP000199501"/>
    </source>
</evidence>
<evidence type="ECO:0008006" key="3">
    <source>
        <dbReference type="Google" id="ProtNLM"/>
    </source>
</evidence>
<accession>A0A1G6LXM9</accession>
<gene>
    <name evidence="1" type="ORF">SAMN05216174_102286</name>
</gene>
<dbReference type="AlphaFoldDB" id="A0A1G6LXM9"/>
<dbReference type="OrthoDB" id="3586357at2"/>
<name>A0A1G6LXM9_9PSEU</name>